<dbReference type="PANTHER" id="PTHR37814:SF1">
    <property type="entry name" value="MEMBRANE PROTEIN"/>
    <property type="match status" value="1"/>
</dbReference>
<evidence type="ECO:0008006" key="6">
    <source>
        <dbReference type="Google" id="ProtNLM"/>
    </source>
</evidence>
<feature type="transmembrane region" description="Helical" evidence="1">
    <location>
        <begin position="117"/>
        <end position="134"/>
    </location>
</feature>
<feature type="transmembrane region" description="Helical" evidence="1">
    <location>
        <begin position="323"/>
        <end position="341"/>
    </location>
</feature>
<keyword evidence="1" id="KW-0472">Membrane</keyword>
<feature type="transmembrane region" description="Helical" evidence="1">
    <location>
        <begin position="215"/>
        <end position="238"/>
    </location>
</feature>
<reference evidence="3 4" key="1">
    <citation type="submission" date="2018-01" db="EMBL/GenBank/DDBJ databases">
        <title>The whole genome sequencing and assembly of Paenibacillus chitinolyticus KCCM 41400 strain.</title>
        <authorList>
            <person name="Kim J.-Y."/>
            <person name="Park M.-K."/>
            <person name="Lee Y.-J."/>
            <person name="Yi H."/>
            <person name="Bahn Y.-S."/>
            <person name="Kim J.F."/>
            <person name="Lee D.-W."/>
        </authorList>
    </citation>
    <scope>NUCLEOTIDE SEQUENCE [LARGE SCALE GENOMIC DNA]</scope>
    <source>
        <strain evidence="3 4">KCCM 41400</strain>
    </source>
</reference>
<dbReference type="EMBL" id="JAMDMJ010000004">
    <property type="protein sequence ID" value="MCY9595174.1"/>
    <property type="molecule type" value="Genomic_DNA"/>
</dbReference>
<dbReference type="PANTHER" id="PTHR37814">
    <property type="entry name" value="CONSERVED MEMBRANE PROTEIN"/>
    <property type="match status" value="1"/>
</dbReference>
<dbReference type="EMBL" id="CP026520">
    <property type="protein sequence ID" value="QAV18034.1"/>
    <property type="molecule type" value="Genomic_DNA"/>
</dbReference>
<dbReference type="AlphaFoldDB" id="A0A410WUM4"/>
<feature type="transmembrane region" description="Helical" evidence="1">
    <location>
        <begin position="38"/>
        <end position="58"/>
    </location>
</feature>
<gene>
    <name evidence="2" type="ORF">M5X16_05200</name>
    <name evidence="3" type="ORF">PC41400_10290</name>
</gene>
<proteinExistence type="predicted"/>
<evidence type="ECO:0000256" key="1">
    <source>
        <dbReference type="SAM" id="Phobius"/>
    </source>
</evidence>
<feature type="transmembrane region" description="Helical" evidence="1">
    <location>
        <begin position="182"/>
        <end position="203"/>
    </location>
</feature>
<dbReference type="GeneID" id="95375195"/>
<dbReference type="RefSeq" id="WP_042230814.1">
    <property type="nucleotide sequence ID" value="NZ_CP026520.1"/>
</dbReference>
<organism evidence="3 4">
    <name type="scientific">Paenibacillus chitinolyticus</name>
    <dbReference type="NCBI Taxonomy" id="79263"/>
    <lineage>
        <taxon>Bacteria</taxon>
        <taxon>Bacillati</taxon>
        <taxon>Bacillota</taxon>
        <taxon>Bacilli</taxon>
        <taxon>Bacillales</taxon>
        <taxon>Paenibacillaceae</taxon>
        <taxon>Paenibacillus</taxon>
    </lineage>
</organism>
<dbReference type="OrthoDB" id="4424890at2"/>
<reference evidence="2 5" key="2">
    <citation type="submission" date="2022-05" db="EMBL/GenBank/DDBJ databases">
        <title>Genome Sequencing of Bee-Associated Microbes.</title>
        <authorList>
            <person name="Dunlap C."/>
        </authorList>
    </citation>
    <scope>NUCLEOTIDE SEQUENCE [LARGE SCALE GENOMIC DNA]</scope>
    <source>
        <strain evidence="2 5">NRRL B-23120</strain>
    </source>
</reference>
<accession>A0A410WUM4</accession>
<feature type="transmembrane region" description="Helical" evidence="1">
    <location>
        <begin position="87"/>
        <end position="111"/>
    </location>
</feature>
<dbReference type="KEGG" id="pchi:PC41400_10290"/>
<feature type="transmembrane region" description="Helical" evidence="1">
    <location>
        <begin position="141"/>
        <end position="162"/>
    </location>
</feature>
<keyword evidence="1" id="KW-0812">Transmembrane</keyword>
<keyword evidence="1" id="KW-1133">Transmembrane helix</keyword>
<dbReference type="InterPro" id="IPR038728">
    <property type="entry name" value="YkvI-like"/>
</dbReference>
<protein>
    <recommendedName>
        <fullName evidence="6">Transporter</fullName>
    </recommendedName>
</protein>
<keyword evidence="5" id="KW-1185">Reference proteome</keyword>
<sequence length="346" mass="37451">MASKTWTQTAQVAFTYVGTVVGAGFASGQEILQFFTRYGAAASLTIALASVLFVWLGIKMMLMAHDVRAESYEDLNIALFGPKIGRWISLFTLFVLFGISSVMLAGGGTVFSEHLSLPFQSGLLVTAVLSYAVITRGIGAIMAVNTVVVPIMATFSLILVFYTNKLPTSQAWLTLGTDHSPLSAWTAPLLYVGFNLATAQAVLVPLGAQIKDRRVLFRGALLGGLGIGLLLFAAHYALSAQMPGIRQFGIPMARIMDGLGTVIPFVYLLVIYGEIFTTYLSNTYGLTLQLQQRTGLGRRTVLLLLIALSYIVSLIGFKPLLSALYPLFGLVSSVWLAVMMWRNRSV</sequence>
<evidence type="ECO:0000313" key="2">
    <source>
        <dbReference type="EMBL" id="MCY9595174.1"/>
    </source>
</evidence>
<feature type="transmembrane region" description="Helical" evidence="1">
    <location>
        <begin position="12"/>
        <end position="32"/>
    </location>
</feature>
<feature type="transmembrane region" description="Helical" evidence="1">
    <location>
        <begin position="258"/>
        <end position="280"/>
    </location>
</feature>
<name>A0A410WUM4_9BACL</name>
<dbReference type="Proteomes" id="UP001527202">
    <property type="component" value="Unassembled WGS sequence"/>
</dbReference>
<feature type="transmembrane region" description="Helical" evidence="1">
    <location>
        <begin position="301"/>
        <end position="317"/>
    </location>
</feature>
<dbReference type="Proteomes" id="UP000288943">
    <property type="component" value="Chromosome"/>
</dbReference>
<evidence type="ECO:0000313" key="3">
    <source>
        <dbReference type="EMBL" id="QAV18034.1"/>
    </source>
</evidence>
<evidence type="ECO:0000313" key="4">
    <source>
        <dbReference type="Proteomes" id="UP000288943"/>
    </source>
</evidence>
<evidence type="ECO:0000313" key="5">
    <source>
        <dbReference type="Proteomes" id="UP001527202"/>
    </source>
</evidence>